<dbReference type="InterPro" id="IPR020843">
    <property type="entry name" value="ER"/>
</dbReference>
<accession>A0A194XTC0</accession>
<dbReference type="Proteomes" id="UP000070700">
    <property type="component" value="Unassembled WGS sequence"/>
</dbReference>
<dbReference type="PANTHER" id="PTHR45033">
    <property type="match status" value="1"/>
</dbReference>
<dbReference type="PANTHER" id="PTHR45033:SF2">
    <property type="entry name" value="ZINC-TYPE ALCOHOL DEHYDROGENASE-LIKE PROTEIN C1773.06C"/>
    <property type="match status" value="1"/>
</dbReference>
<dbReference type="CDD" id="cd08276">
    <property type="entry name" value="MDR7"/>
    <property type="match status" value="1"/>
</dbReference>
<reference evidence="2 3" key="1">
    <citation type="submission" date="2015-10" db="EMBL/GenBank/DDBJ databases">
        <title>Full genome of DAOMC 229536 Phialocephala scopiformis, a fungal endophyte of spruce producing the potent anti-insectan compound rugulosin.</title>
        <authorList>
            <consortium name="DOE Joint Genome Institute"/>
            <person name="Walker A.K."/>
            <person name="Frasz S.L."/>
            <person name="Seifert K.A."/>
            <person name="Miller J.D."/>
            <person name="Mondo S.J."/>
            <person name="Labutti K."/>
            <person name="Lipzen A."/>
            <person name="Dockter R."/>
            <person name="Kennedy M."/>
            <person name="Grigoriev I.V."/>
            <person name="Spatafora J.W."/>
        </authorList>
    </citation>
    <scope>NUCLEOTIDE SEQUENCE [LARGE SCALE GENOMIC DNA]</scope>
    <source>
        <strain evidence="2 3">CBS 120377</strain>
    </source>
</reference>
<dbReference type="SMART" id="SM00829">
    <property type="entry name" value="PKS_ER"/>
    <property type="match status" value="1"/>
</dbReference>
<dbReference type="OrthoDB" id="9930022at2759"/>
<dbReference type="InParanoid" id="A0A194XTC0"/>
<dbReference type="GeneID" id="28815352"/>
<dbReference type="Gene3D" id="3.90.180.10">
    <property type="entry name" value="Medium-chain alcohol dehydrogenases, catalytic domain"/>
    <property type="match status" value="1"/>
</dbReference>
<dbReference type="InterPro" id="IPR011032">
    <property type="entry name" value="GroES-like_sf"/>
</dbReference>
<organism evidence="2 3">
    <name type="scientific">Mollisia scopiformis</name>
    <name type="common">Conifer needle endophyte fungus</name>
    <name type="synonym">Phialocephala scopiformis</name>
    <dbReference type="NCBI Taxonomy" id="149040"/>
    <lineage>
        <taxon>Eukaryota</taxon>
        <taxon>Fungi</taxon>
        <taxon>Dikarya</taxon>
        <taxon>Ascomycota</taxon>
        <taxon>Pezizomycotina</taxon>
        <taxon>Leotiomycetes</taxon>
        <taxon>Helotiales</taxon>
        <taxon>Mollisiaceae</taxon>
        <taxon>Mollisia</taxon>
    </lineage>
</organism>
<dbReference type="InterPro" id="IPR013149">
    <property type="entry name" value="ADH-like_C"/>
</dbReference>
<name>A0A194XTC0_MOLSC</name>
<dbReference type="SUPFAM" id="SSF50129">
    <property type="entry name" value="GroES-like"/>
    <property type="match status" value="1"/>
</dbReference>
<evidence type="ECO:0000259" key="1">
    <source>
        <dbReference type="SMART" id="SM00829"/>
    </source>
</evidence>
<dbReference type="InterPro" id="IPR036291">
    <property type="entry name" value="NAD(P)-bd_dom_sf"/>
</dbReference>
<dbReference type="InterPro" id="IPR052711">
    <property type="entry name" value="Zinc_ADH-like"/>
</dbReference>
<feature type="domain" description="Enoyl reductase (ER)" evidence="1">
    <location>
        <begin position="17"/>
        <end position="340"/>
    </location>
</feature>
<gene>
    <name evidence="2" type="ORF">LY89DRAFT_182802</name>
</gene>
<sequence length="345" mass="36895">MSYPSTTSQWILESFTGPPGLRLQHDIPLPALGPNDVVLKVRAASLNSRDNQITLNKYVSEPVLPVVPLSDCAGTIIATGKSVKRFQVGSRCAATFHRKWLFGRLTSPSQTSKLGSDEDGVLRRYIILNEEDLVEIPSSLSFAEASTLPCAALTAWNALFCGSRPCKPGDAVLVQGSGGVSLFACQFARAVGATIIATTGELGGEREEKLKALGASKVLSYRDKDWGSQVRAATGGRGVDFIIEVSGSGDQDAKAIALNGQIAVIGGLGGGGSAIFDMRVTMAELRRIFTGSREQFEDMNRAIEVNKIGPIVDSKVWRFEDAREAFDHAASGKMWGEVVINMADD</sequence>
<evidence type="ECO:0000313" key="3">
    <source>
        <dbReference type="Proteomes" id="UP000070700"/>
    </source>
</evidence>
<dbReference type="Gene3D" id="3.40.50.720">
    <property type="entry name" value="NAD(P)-binding Rossmann-like Domain"/>
    <property type="match status" value="1"/>
</dbReference>
<dbReference type="RefSeq" id="XP_018077808.1">
    <property type="nucleotide sequence ID" value="XM_018205626.1"/>
</dbReference>
<dbReference type="AlphaFoldDB" id="A0A194XTC0"/>
<dbReference type="InterPro" id="IPR013154">
    <property type="entry name" value="ADH-like_N"/>
</dbReference>
<evidence type="ECO:0000313" key="2">
    <source>
        <dbReference type="EMBL" id="KUJ23453.1"/>
    </source>
</evidence>
<dbReference type="Pfam" id="PF08240">
    <property type="entry name" value="ADH_N"/>
    <property type="match status" value="1"/>
</dbReference>
<dbReference type="EMBL" id="KQ947405">
    <property type="protein sequence ID" value="KUJ23453.1"/>
    <property type="molecule type" value="Genomic_DNA"/>
</dbReference>
<protein>
    <submittedName>
        <fullName evidence="2">NAD(P)-binding protein</fullName>
    </submittedName>
</protein>
<dbReference type="Pfam" id="PF00107">
    <property type="entry name" value="ADH_zinc_N"/>
    <property type="match status" value="1"/>
</dbReference>
<dbReference type="KEGG" id="psco:LY89DRAFT_182802"/>
<proteinExistence type="predicted"/>
<dbReference type="SUPFAM" id="SSF51735">
    <property type="entry name" value="NAD(P)-binding Rossmann-fold domains"/>
    <property type="match status" value="1"/>
</dbReference>
<dbReference type="GO" id="GO:0016491">
    <property type="term" value="F:oxidoreductase activity"/>
    <property type="evidence" value="ECO:0007669"/>
    <property type="project" value="InterPro"/>
</dbReference>
<keyword evidence="3" id="KW-1185">Reference proteome</keyword>